<organism evidence="1 2">
    <name type="scientific">Dreissena polymorpha</name>
    <name type="common">Zebra mussel</name>
    <name type="synonym">Mytilus polymorpha</name>
    <dbReference type="NCBI Taxonomy" id="45954"/>
    <lineage>
        <taxon>Eukaryota</taxon>
        <taxon>Metazoa</taxon>
        <taxon>Spiralia</taxon>
        <taxon>Lophotrochozoa</taxon>
        <taxon>Mollusca</taxon>
        <taxon>Bivalvia</taxon>
        <taxon>Autobranchia</taxon>
        <taxon>Heteroconchia</taxon>
        <taxon>Euheterodonta</taxon>
        <taxon>Imparidentia</taxon>
        <taxon>Neoheterodontei</taxon>
        <taxon>Myida</taxon>
        <taxon>Dreissenoidea</taxon>
        <taxon>Dreissenidae</taxon>
        <taxon>Dreissena</taxon>
    </lineage>
</organism>
<proteinExistence type="predicted"/>
<reference evidence="1" key="2">
    <citation type="submission" date="2020-11" db="EMBL/GenBank/DDBJ databases">
        <authorList>
            <person name="McCartney M.A."/>
            <person name="Auch B."/>
            <person name="Kono T."/>
            <person name="Mallez S."/>
            <person name="Becker A."/>
            <person name="Gohl D.M."/>
            <person name="Silverstein K.A.T."/>
            <person name="Koren S."/>
            <person name="Bechman K.B."/>
            <person name="Herman A."/>
            <person name="Abrahante J.E."/>
            <person name="Garbe J."/>
        </authorList>
    </citation>
    <scope>NUCLEOTIDE SEQUENCE</scope>
    <source>
        <strain evidence="1">Duluth1</strain>
        <tissue evidence="1">Whole animal</tissue>
    </source>
</reference>
<keyword evidence="2" id="KW-1185">Reference proteome</keyword>
<comment type="caution">
    <text evidence="1">The sequence shown here is derived from an EMBL/GenBank/DDBJ whole genome shotgun (WGS) entry which is preliminary data.</text>
</comment>
<protein>
    <submittedName>
        <fullName evidence="1">Uncharacterized protein</fullName>
    </submittedName>
</protein>
<dbReference type="EMBL" id="JAIWYP010000011">
    <property type="protein sequence ID" value="KAH3734398.1"/>
    <property type="molecule type" value="Genomic_DNA"/>
</dbReference>
<gene>
    <name evidence="1" type="ORF">DPMN_040838</name>
</gene>
<dbReference type="AlphaFoldDB" id="A0A9D4CVT0"/>
<dbReference type="Proteomes" id="UP000828390">
    <property type="component" value="Unassembled WGS sequence"/>
</dbReference>
<name>A0A9D4CVT0_DREPO</name>
<reference evidence="1" key="1">
    <citation type="journal article" date="2019" name="bioRxiv">
        <title>The Genome of the Zebra Mussel, Dreissena polymorpha: A Resource for Invasive Species Research.</title>
        <authorList>
            <person name="McCartney M.A."/>
            <person name="Auch B."/>
            <person name="Kono T."/>
            <person name="Mallez S."/>
            <person name="Zhang Y."/>
            <person name="Obille A."/>
            <person name="Becker A."/>
            <person name="Abrahante J.E."/>
            <person name="Garbe J."/>
            <person name="Badalamenti J.P."/>
            <person name="Herman A."/>
            <person name="Mangelson H."/>
            <person name="Liachko I."/>
            <person name="Sullivan S."/>
            <person name="Sone E.D."/>
            <person name="Koren S."/>
            <person name="Silverstein K.A.T."/>
            <person name="Beckman K.B."/>
            <person name="Gohl D.M."/>
        </authorList>
    </citation>
    <scope>NUCLEOTIDE SEQUENCE</scope>
    <source>
        <strain evidence="1">Duluth1</strain>
        <tissue evidence="1">Whole animal</tissue>
    </source>
</reference>
<sequence length="66" mass="6814">MDFSEMLDEVTSFKYFGATLSKDGASTTEVQISIAMATAAMNILKKSCGQVVASASPQSTGSTSPS</sequence>
<accession>A0A9D4CVT0</accession>
<evidence type="ECO:0000313" key="1">
    <source>
        <dbReference type="EMBL" id="KAH3734398.1"/>
    </source>
</evidence>
<evidence type="ECO:0000313" key="2">
    <source>
        <dbReference type="Proteomes" id="UP000828390"/>
    </source>
</evidence>